<feature type="domain" description="Alpha-crystallin N-terminal" evidence="1">
    <location>
        <begin position="2"/>
        <end position="47"/>
    </location>
</feature>
<accession>A0A7K4ZWG3</accession>
<evidence type="ECO:0000313" key="3">
    <source>
        <dbReference type="Proteomes" id="UP000517892"/>
    </source>
</evidence>
<dbReference type="AlphaFoldDB" id="A0A7K4ZWG3"/>
<organism evidence="2 3">
    <name type="scientific">Centropus unirufus</name>
    <dbReference type="NCBI Taxonomy" id="1118519"/>
    <lineage>
        <taxon>Eukaryota</taxon>
        <taxon>Metazoa</taxon>
        <taxon>Chordata</taxon>
        <taxon>Craniata</taxon>
        <taxon>Vertebrata</taxon>
        <taxon>Euteleostomi</taxon>
        <taxon>Archelosauria</taxon>
        <taxon>Archosauria</taxon>
        <taxon>Dinosauria</taxon>
        <taxon>Saurischia</taxon>
        <taxon>Theropoda</taxon>
        <taxon>Coelurosauria</taxon>
        <taxon>Aves</taxon>
        <taxon>Neognathae</taxon>
        <taxon>Neoaves</taxon>
        <taxon>Otidimorphae</taxon>
        <taxon>Cuculiformes</taxon>
        <taxon>Centropidae</taxon>
        <taxon>Centropus</taxon>
    </lineage>
</organism>
<name>A0A7K4ZWG3_9AVES</name>
<dbReference type="EMBL" id="VYZI01000279">
    <property type="protein sequence ID" value="NWR75689.1"/>
    <property type="molecule type" value="Genomic_DNA"/>
</dbReference>
<dbReference type="Proteomes" id="UP000517892">
    <property type="component" value="Unassembled WGS sequence"/>
</dbReference>
<dbReference type="InterPro" id="IPR003090">
    <property type="entry name" value="Alpha-crystallin_N"/>
</dbReference>
<proteinExistence type="predicted"/>
<dbReference type="OrthoDB" id="1431247at2759"/>
<evidence type="ECO:0000259" key="1">
    <source>
        <dbReference type="Pfam" id="PF00525"/>
    </source>
</evidence>
<feature type="non-terminal residue" evidence="2">
    <location>
        <position position="52"/>
    </location>
</feature>
<reference evidence="2 3" key="1">
    <citation type="submission" date="2019-09" db="EMBL/GenBank/DDBJ databases">
        <title>Bird 10,000 Genomes (B10K) Project - Family phase.</title>
        <authorList>
            <person name="Zhang G."/>
        </authorList>
    </citation>
    <scope>NUCLEOTIDE SEQUENCE [LARGE SCALE GENOMIC DNA]</scope>
    <source>
        <strain evidence="2">B10K-DU-017-25</strain>
        <tissue evidence="2">Mixed tissue sample</tissue>
    </source>
</reference>
<protein>
    <submittedName>
        <fullName evidence="2">CRYAB protein</fullName>
    </submittedName>
</protein>
<dbReference type="Pfam" id="PF00525">
    <property type="entry name" value="Crystallin"/>
    <property type="match status" value="1"/>
</dbReference>
<evidence type="ECO:0000313" key="2">
    <source>
        <dbReference type="EMBL" id="NWR75689.1"/>
    </source>
</evidence>
<feature type="non-terminal residue" evidence="2">
    <location>
        <position position="1"/>
    </location>
</feature>
<comment type="caution">
    <text evidence="2">The sequence shown here is derived from an EMBL/GenBank/DDBJ whole genome shotgun (WGS) entry which is preliminary data.</text>
</comment>
<keyword evidence="3" id="KW-1185">Reference proteome</keyword>
<dbReference type="GO" id="GO:0005212">
    <property type="term" value="F:structural constituent of eye lens"/>
    <property type="evidence" value="ECO:0007669"/>
    <property type="project" value="InterPro"/>
</dbReference>
<gene>
    <name evidence="2" type="primary">Cryab</name>
    <name evidence="2" type="ORF">CENUNI_R06602</name>
</gene>
<sequence length="52" mass="6146">LIRRPFFSWLAPSRIFDQIFGEHLQESELLPASPSFSPFLMRSPILRMPSWL</sequence>